<evidence type="ECO:0000313" key="1">
    <source>
        <dbReference type="EMBL" id="KAI7998168.1"/>
    </source>
</evidence>
<proteinExistence type="predicted"/>
<evidence type="ECO:0000313" key="2">
    <source>
        <dbReference type="Proteomes" id="UP001060215"/>
    </source>
</evidence>
<comment type="caution">
    <text evidence="1">The sequence shown here is derived from an EMBL/GenBank/DDBJ whole genome shotgun (WGS) entry which is preliminary data.</text>
</comment>
<gene>
    <name evidence="1" type="ORF">LOK49_LG10G00095</name>
</gene>
<sequence length="344" mass="37035">MALPLGKLTILIGAGIVGSVLAKEGRFSSVSDFCSGAFKIVLKQIRHDDSTPSSPKPRNDSLMSQVNSLRQELQLLASNRPITIVTSSGSGSSKYGIIVIVIVVASGYVWWKGWKLPDMMFATKRSLSDACNTIAQQLENVYSSIAATKRHLSSKIDRVDRTLEESAELTAATREEVSELRGEIQVIGVDVQSVHHVVRTLETKISRIEGKQDLTNEGVRRLVDYTRNLEIQAAPSSSSRPALEMPQILPPARTGSLPPIPAVEPPSPSNGSRNTSPSNGSRKELQGISEIVEALSSPGISNGLNVTEDTNNNGISNSGLFGRRISGISASFLTRTRSAVQSFK</sequence>
<name>A0ACC0GCC0_9ERIC</name>
<keyword evidence="2" id="KW-1185">Reference proteome</keyword>
<accession>A0ACC0GCC0</accession>
<reference evidence="1 2" key="1">
    <citation type="journal article" date="2022" name="Plant J.">
        <title>Chromosome-level genome of Camellia lanceoleosa provides a valuable resource for understanding genome evolution and self-incompatibility.</title>
        <authorList>
            <person name="Gong W."/>
            <person name="Xiao S."/>
            <person name="Wang L."/>
            <person name="Liao Z."/>
            <person name="Chang Y."/>
            <person name="Mo W."/>
            <person name="Hu G."/>
            <person name="Li W."/>
            <person name="Zhao G."/>
            <person name="Zhu H."/>
            <person name="Hu X."/>
            <person name="Ji K."/>
            <person name="Xiang X."/>
            <person name="Song Q."/>
            <person name="Yuan D."/>
            <person name="Jin S."/>
            <person name="Zhang L."/>
        </authorList>
    </citation>
    <scope>NUCLEOTIDE SEQUENCE [LARGE SCALE GENOMIC DNA]</scope>
    <source>
        <strain evidence="1">SQ_2022a</strain>
    </source>
</reference>
<protein>
    <submittedName>
        <fullName evidence="1">Uncharacterized protein</fullName>
    </submittedName>
</protein>
<organism evidence="1 2">
    <name type="scientific">Camellia lanceoleosa</name>
    <dbReference type="NCBI Taxonomy" id="1840588"/>
    <lineage>
        <taxon>Eukaryota</taxon>
        <taxon>Viridiplantae</taxon>
        <taxon>Streptophyta</taxon>
        <taxon>Embryophyta</taxon>
        <taxon>Tracheophyta</taxon>
        <taxon>Spermatophyta</taxon>
        <taxon>Magnoliopsida</taxon>
        <taxon>eudicotyledons</taxon>
        <taxon>Gunneridae</taxon>
        <taxon>Pentapetalae</taxon>
        <taxon>asterids</taxon>
        <taxon>Ericales</taxon>
        <taxon>Theaceae</taxon>
        <taxon>Camellia</taxon>
    </lineage>
</organism>
<dbReference type="Proteomes" id="UP001060215">
    <property type="component" value="Chromosome 10"/>
</dbReference>
<dbReference type="EMBL" id="CM045767">
    <property type="protein sequence ID" value="KAI7998168.1"/>
    <property type="molecule type" value="Genomic_DNA"/>
</dbReference>